<dbReference type="FunFam" id="2.60.40.10:FF:000095">
    <property type="entry name" value="immunoglobulin superfamily member 11 isoform X1"/>
    <property type="match status" value="1"/>
</dbReference>
<keyword evidence="6" id="KW-1015">Disulfide bond</keyword>
<dbReference type="RefSeq" id="XP_042587505.1">
    <property type="nucleotide sequence ID" value="XM_042731571.1"/>
</dbReference>
<organism evidence="12">
    <name type="scientific">Cyprinus carpio</name>
    <name type="common">Common carp</name>
    <dbReference type="NCBI Taxonomy" id="7962"/>
    <lineage>
        <taxon>Eukaryota</taxon>
        <taxon>Metazoa</taxon>
        <taxon>Chordata</taxon>
        <taxon>Craniata</taxon>
        <taxon>Vertebrata</taxon>
        <taxon>Euteleostomi</taxon>
        <taxon>Actinopterygii</taxon>
        <taxon>Neopterygii</taxon>
        <taxon>Teleostei</taxon>
        <taxon>Ostariophysi</taxon>
        <taxon>Cypriniformes</taxon>
        <taxon>Cyprinidae</taxon>
        <taxon>Cyprininae</taxon>
        <taxon>Cyprinus</taxon>
    </lineage>
</organism>
<dbReference type="Pfam" id="PF13927">
    <property type="entry name" value="Ig_3"/>
    <property type="match status" value="1"/>
</dbReference>
<accession>A0A9Q9WQ40</accession>
<dbReference type="KEGG" id="ccar:109097115"/>
<dbReference type="InterPro" id="IPR003598">
    <property type="entry name" value="Ig_sub2"/>
</dbReference>
<dbReference type="CTD" id="101885644"/>
<dbReference type="AlphaFoldDB" id="A0A9Q9WQ40"/>
<reference evidence="12" key="1">
    <citation type="submission" date="2025-08" db="UniProtKB">
        <authorList>
            <consortium name="RefSeq"/>
        </authorList>
    </citation>
    <scope>IDENTIFICATION</scope>
    <source>
        <tissue evidence="12">Muscle</tissue>
    </source>
</reference>
<dbReference type="InterPro" id="IPR007110">
    <property type="entry name" value="Ig-like_dom"/>
</dbReference>
<evidence type="ECO:0000256" key="5">
    <source>
        <dbReference type="ARBA" id="ARBA00023136"/>
    </source>
</evidence>
<evidence type="ECO:0000313" key="12">
    <source>
        <dbReference type="RefSeq" id="XP_042587505.1"/>
    </source>
</evidence>
<evidence type="ECO:0000256" key="7">
    <source>
        <dbReference type="ARBA" id="ARBA00023319"/>
    </source>
</evidence>
<keyword evidence="3 10" id="KW-0732">Signal</keyword>
<dbReference type="OrthoDB" id="8825892at2759"/>
<evidence type="ECO:0000256" key="10">
    <source>
        <dbReference type="SAM" id="SignalP"/>
    </source>
</evidence>
<dbReference type="InterPro" id="IPR003599">
    <property type="entry name" value="Ig_sub"/>
</dbReference>
<dbReference type="Proteomes" id="UP001155660">
    <property type="component" value="Chromosome B9"/>
</dbReference>
<sequence length="473" mass="54438">MTNWKLIFCSLCLISVMSASFGLEVTMSQASIEAARGDDVTFTCNFKPKFQKNELILITWTGDADETSGEKVIFGNYYSYGKVDIGPDYQGKAEIETDLNAKTSKLTLKQVTLKESRRIRCFVNIPGDIEGKTADTTLLLVQVAPSQPICKVVGTAEYGNDISLTCVSEEGSPTPTYKWERYNVKNVPQAFPLKTTEKDGVLSLVNVSMETSGYYICLSSNKVGSAKCNMTLSVMPPSMNFATIGIVAGCIAGVTVLIIIIICCCRKRKQKPKDYEKEISTVEYHDKPPLENTEDGNTDIMAITEEGSDKAFNDDLKNHFANPRGSRDDLSQGGRDDLRDRYDDRRGSRDELRDRCDDRRGSRDELRDRCDDRRGSRDELRDRYDERRGSRDELRDRYDERRGSRDDLRDRYDERRGSRDDLRDRYDERRGSRDDLRDRYDERRGSRDDLRDRYDERRGSRDDLRDRYDERRV</sequence>
<dbReference type="SMART" id="SM00408">
    <property type="entry name" value="IGc2"/>
    <property type="match status" value="1"/>
</dbReference>
<dbReference type="PANTHER" id="PTHR44969">
    <property type="entry name" value="CELL SURFACE A33 ANTIGEN"/>
    <property type="match status" value="1"/>
</dbReference>
<evidence type="ECO:0000256" key="1">
    <source>
        <dbReference type="ARBA" id="ARBA00004479"/>
    </source>
</evidence>
<comment type="subcellular location">
    <subcellularLocation>
        <location evidence="1">Membrane</location>
        <topology evidence="1">Single-pass type I membrane protein</topology>
    </subcellularLocation>
</comment>
<dbReference type="SMART" id="SM00409">
    <property type="entry name" value="IG"/>
    <property type="match status" value="2"/>
</dbReference>
<dbReference type="PROSITE" id="PS50835">
    <property type="entry name" value="IG_LIKE"/>
    <property type="match status" value="2"/>
</dbReference>
<dbReference type="InterPro" id="IPR042474">
    <property type="entry name" value="A33"/>
</dbReference>
<keyword evidence="2 9" id="KW-0812">Transmembrane</keyword>
<protein>
    <submittedName>
        <fullName evidence="12">Cell surface A33 antigen</fullName>
    </submittedName>
</protein>
<evidence type="ECO:0000256" key="3">
    <source>
        <dbReference type="ARBA" id="ARBA00022729"/>
    </source>
</evidence>
<name>A0A9Q9WQ40_CYPCA</name>
<evidence type="ECO:0000256" key="2">
    <source>
        <dbReference type="ARBA" id="ARBA00022692"/>
    </source>
</evidence>
<keyword evidence="4 9" id="KW-1133">Transmembrane helix</keyword>
<dbReference type="PANTHER" id="PTHR44969:SF1">
    <property type="entry name" value="CELL SURFACE A33 ANTIGEN"/>
    <property type="match status" value="1"/>
</dbReference>
<evidence type="ECO:0000259" key="11">
    <source>
        <dbReference type="PROSITE" id="PS50835"/>
    </source>
</evidence>
<dbReference type="GeneID" id="109097115"/>
<evidence type="ECO:0000256" key="8">
    <source>
        <dbReference type="SAM" id="MobiDB-lite"/>
    </source>
</evidence>
<feature type="domain" description="Ig-like" evidence="11">
    <location>
        <begin position="23"/>
        <end position="139"/>
    </location>
</feature>
<evidence type="ECO:0000256" key="4">
    <source>
        <dbReference type="ARBA" id="ARBA00022989"/>
    </source>
</evidence>
<dbReference type="GO" id="GO:0005886">
    <property type="term" value="C:plasma membrane"/>
    <property type="evidence" value="ECO:0007669"/>
    <property type="project" value="InterPro"/>
</dbReference>
<gene>
    <name evidence="12" type="primary">gpa33b</name>
</gene>
<feature type="transmembrane region" description="Helical" evidence="9">
    <location>
        <begin position="241"/>
        <end position="265"/>
    </location>
</feature>
<feature type="compositionally biased region" description="Basic and acidic residues" evidence="8">
    <location>
        <begin position="325"/>
        <end position="356"/>
    </location>
</feature>
<keyword evidence="5 9" id="KW-0472">Membrane</keyword>
<keyword evidence="7" id="KW-0393">Immunoglobulin domain</keyword>
<proteinExistence type="predicted"/>
<feature type="domain" description="Ig-like" evidence="11">
    <location>
        <begin position="148"/>
        <end position="233"/>
    </location>
</feature>
<feature type="region of interest" description="Disordered" evidence="8">
    <location>
        <begin position="312"/>
        <end position="356"/>
    </location>
</feature>
<evidence type="ECO:0000256" key="6">
    <source>
        <dbReference type="ARBA" id="ARBA00023157"/>
    </source>
</evidence>
<evidence type="ECO:0000256" key="9">
    <source>
        <dbReference type="SAM" id="Phobius"/>
    </source>
</evidence>
<feature type="signal peptide" evidence="10">
    <location>
        <begin position="1"/>
        <end position="22"/>
    </location>
</feature>
<feature type="chain" id="PRO_5040323367" evidence="10">
    <location>
        <begin position="23"/>
        <end position="473"/>
    </location>
</feature>